<comment type="caution">
    <text evidence="3">The sequence shown here is derived from an EMBL/GenBank/DDBJ whole genome shotgun (WGS) entry which is preliminary data.</text>
</comment>
<evidence type="ECO:0000259" key="2">
    <source>
        <dbReference type="PROSITE" id="PS50006"/>
    </source>
</evidence>
<proteinExistence type="predicted"/>
<dbReference type="OrthoDB" id="5348546at2759"/>
<dbReference type="InterPro" id="IPR000253">
    <property type="entry name" value="FHA_dom"/>
</dbReference>
<accession>A0A8H7QV63</accession>
<name>A0A8H7QV63_9FUNG</name>
<evidence type="ECO:0000313" key="3">
    <source>
        <dbReference type="EMBL" id="KAG2198375.1"/>
    </source>
</evidence>
<evidence type="ECO:0000313" key="4">
    <source>
        <dbReference type="Proteomes" id="UP000603453"/>
    </source>
</evidence>
<dbReference type="Pfam" id="PF00498">
    <property type="entry name" value="FHA"/>
    <property type="match status" value="1"/>
</dbReference>
<dbReference type="InterPro" id="IPR008984">
    <property type="entry name" value="SMAD_FHA_dom_sf"/>
</dbReference>
<dbReference type="PROSITE" id="PS50006">
    <property type="entry name" value="FHA_DOMAIN"/>
    <property type="match status" value="1"/>
</dbReference>
<organism evidence="3 4">
    <name type="scientific">Mucor saturninus</name>
    <dbReference type="NCBI Taxonomy" id="64648"/>
    <lineage>
        <taxon>Eukaryota</taxon>
        <taxon>Fungi</taxon>
        <taxon>Fungi incertae sedis</taxon>
        <taxon>Mucoromycota</taxon>
        <taxon>Mucoromycotina</taxon>
        <taxon>Mucoromycetes</taxon>
        <taxon>Mucorales</taxon>
        <taxon>Mucorineae</taxon>
        <taxon>Mucoraceae</taxon>
        <taxon>Mucor</taxon>
    </lineage>
</organism>
<dbReference type="EMBL" id="JAEPRD010000112">
    <property type="protein sequence ID" value="KAG2198375.1"/>
    <property type="molecule type" value="Genomic_DNA"/>
</dbReference>
<protein>
    <recommendedName>
        <fullName evidence="2">FHA domain-containing protein</fullName>
    </recommendedName>
</protein>
<sequence length="325" mass="36311">MEGKHELFQAQHVQFQIHPLLAKQCHKSAPDAVPVLFHCSKSSKLVVGRGHDATVKIGKSNKRVSREHVAIEHKAHVGFEMTILSPNGALIDHISFDQGEHVPITEGTLIEIAGNKLVFAGSSSTEEKVMIALQQDETSPPPPSRLSLPLIPVTPHIDRASNITPPVKEKPDQPSTLQDQIIQVLVYTRKSTMTCTDIGNRLRDYTISEVSRVLSGSGMIGRIQRLGKTADGSPKEDLYYYKPDLDPDQARKKRYSDVGRSARKCTMKDTQYFFRIPPKLTASNKTRKRTSATIVKEQEEDEELKSSHSSDDVSDMEVYELFKDV</sequence>
<dbReference type="Gene3D" id="2.60.200.20">
    <property type="match status" value="1"/>
</dbReference>
<keyword evidence="4" id="KW-1185">Reference proteome</keyword>
<feature type="region of interest" description="Disordered" evidence="1">
    <location>
        <begin position="284"/>
        <end position="325"/>
    </location>
</feature>
<gene>
    <name evidence="3" type="ORF">INT47_009780</name>
</gene>
<evidence type="ECO:0000256" key="1">
    <source>
        <dbReference type="SAM" id="MobiDB-lite"/>
    </source>
</evidence>
<dbReference type="Proteomes" id="UP000603453">
    <property type="component" value="Unassembled WGS sequence"/>
</dbReference>
<dbReference type="AlphaFoldDB" id="A0A8H7QV63"/>
<dbReference type="SUPFAM" id="SSF49879">
    <property type="entry name" value="SMAD/FHA domain"/>
    <property type="match status" value="1"/>
</dbReference>
<feature type="domain" description="FHA" evidence="2">
    <location>
        <begin position="45"/>
        <end position="96"/>
    </location>
</feature>
<reference evidence="3" key="1">
    <citation type="submission" date="2020-12" db="EMBL/GenBank/DDBJ databases">
        <title>Metabolic potential, ecology and presence of endohyphal bacteria is reflected in genomic diversity of Mucoromycotina.</title>
        <authorList>
            <person name="Muszewska A."/>
            <person name="Okrasinska A."/>
            <person name="Steczkiewicz K."/>
            <person name="Drgas O."/>
            <person name="Orlowska M."/>
            <person name="Perlinska-Lenart U."/>
            <person name="Aleksandrzak-Piekarczyk T."/>
            <person name="Szatraj K."/>
            <person name="Zielenkiewicz U."/>
            <person name="Pilsyk S."/>
            <person name="Malc E."/>
            <person name="Mieczkowski P."/>
            <person name="Kruszewska J.S."/>
            <person name="Biernat P."/>
            <person name="Pawlowska J."/>
        </authorList>
    </citation>
    <scope>NUCLEOTIDE SEQUENCE</scope>
    <source>
        <strain evidence="3">WA0000017839</strain>
    </source>
</reference>